<feature type="compositionally biased region" description="Basic and acidic residues" evidence="4">
    <location>
        <begin position="57"/>
        <end position="67"/>
    </location>
</feature>
<organism evidence="6 7">
    <name type="scientific">Gymnopus androsaceus JB14</name>
    <dbReference type="NCBI Taxonomy" id="1447944"/>
    <lineage>
        <taxon>Eukaryota</taxon>
        <taxon>Fungi</taxon>
        <taxon>Dikarya</taxon>
        <taxon>Basidiomycota</taxon>
        <taxon>Agaricomycotina</taxon>
        <taxon>Agaricomycetes</taxon>
        <taxon>Agaricomycetidae</taxon>
        <taxon>Agaricales</taxon>
        <taxon>Marasmiineae</taxon>
        <taxon>Omphalotaceae</taxon>
        <taxon>Gymnopus</taxon>
    </lineage>
</organism>
<protein>
    <recommendedName>
        <fullName evidence="5">HMG box domain-containing protein</fullName>
    </recommendedName>
</protein>
<dbReference type="AlphaFoldDB" id="A0A6A4GFT1"/>
<evidence type="ECO:0000313" key="7">
    <source>
        <dbReference type="Proteomes" id="UP000799118"/>
    </source>
</evidence>
<dbReference type="Gene3D" id="1.10.30.10">
    <property type="entry name" value="High mobility group box domain"/>
    <property type="match status" value="1"/>
</dbReference>
<keyword evidence="3" id="KW-0539">Nucleus</keyword>
<feature type="region of interest" description="Disordered" evidence="4">
    <location>
        <begin position="48"/>
        <end position="67"/>
    </location>
</feature>
<evidence type="ECO:0000256" key="1">
    <source>
        <dbReference type="ARBA" id="ARBA00023125"/>
    </source>
</evidence>
<reference evidence="6" key="1">
    <citation type="journal article" date="2019" name="Environ. Microbiol.">
        <title>Fungal ecological strategies reflected in gene transcription - a case study of two litter decomposers.</title>
        <authorList>
            <person name="Barbi F."/>
            <person name="Kohler A."/>
            <person name="Barry K."/>
            <person name="Baskaran P."/>
            <person name="Daum C."/>
            <person name="Fauchery L."/>
            <person name="Ihrmark K."/>
            <person name="Kuo A."/>
            <person name="LaButti K."/>
            <person name="Lipzen A."/>
            <person name="Morin E."/>
            <person name="Grigoriev I.V."/>
            <person name="Henrissat B."/>
            <person name="Lindahl B."/>
            <person name="Martin F."/>
        </authorList>
    </citation>
    <scope>NUCLEOTIDE SEQUENCE</scope>
    <source>
        <strain evidence="6">JB14</strain>
    </source>
</reference>
<proteinExistence type="predicted"/>
<dbReference type="InterPro" id="IPR050140">
    <property type="entry name" value="SRY-related_HMG-box_TF-like"/>
</dbReference>
<accession>A0A6A4GFT1</accession>
<dbReference type="Pfam" id="PF00505">
    <property type="entry name" value="HMG_box"/>
    <property type="match status" value="1"/>
</dbReference>
<dbReference type="OrthoDB" id="6247875at2759"/>
<feature type="domain" description="HMG box" evidence="5">
    <location>
        <begin position="372"/>
        <end position="451"/>
    </location>
</feature>
<dbReference type="GO" id="GO:0000978">
    <property type="term" value="F:RNA polymerase II cis-regulatory region sequence-specific DNA binding"/>
    <property type="evidence" value="ECO:0007669"/>
    <property type="project" value="TreeGrafter"/>
</dbReference>
<dbReference type="InterPro" id="IPR009071">
    <property type="entry name" value="HMG_box_dom"/>
</dbReference>
<dbReference type="EMBL" id="ML770186">
    <property type="protein sequence ID" value="KAE9384247.1"/>
    <property type="molecule type" value="Genomic_DNA"/>
</dbReference>
<dbReference type="GO" id="GO:0001228">
    <property type="term" value="F:DNA-binding transcription activator activity, RNA polymerase II-specific"/>
    <property type="evidence" value="ECO:0007669"/>
    <property type="project" value="TreeGrafter"/>
</dbReference>
<gene>
    <name evidence="6" type="ORF">BT96DRAFT_950695</name>
</gene>
<dbReference type="GO" id="GO:0005634">
    <property type="term" value="C:nucleus"/>
    <property type="evidence" value="ECO:0007669"/>
    <property type="project" value="UniProtKB-UniRule"/>
</dbReference>
<name>A0A6A4GFT1_9AGAR</name>
<dbReference type="SUPFAM" id="SSF47095">
    <property type="entry name" value="HMG-box"/>
    <property type="match status" value="1"/>
</dbReference>
<evidence type="ECO:0000256" key="3">
    <source>
        <dbReference type="PROSITE-ProRule" id="PRU00267"/>
    </source>
</evidence>
<evidence type="ECO:0000259" key="5">
    <source>
        <dbReference type="PROSITE" id="PS50118"/>
    </source>
</evidence>
<dbReference type="CDD" id="cd01389">
    <property type="entry name" value="HMG-box_ROX1-like"/>
    <property type="match status" value="1"/>
</dbReference>
<evidence type="ECO:0000256" key="2">
    <source>
        <dbReference type="ARBA" id="ARBA00023163"/>
    </source>
</evidence>
<dbReference type="Proteomes" id="UP000799118">
    <property type="component" value="Unassembled WGS sequence"/>
</dbReference>
<feature type="DNA-binding region" description="HMG box" evidence="3">
    <location>
        <begin position="372"/>
        <end position="451"/>
    </location>
</feature>
<keyword evidence="7" id="KW-1185">Reference proteome</keyword>
<keyword evidence="1 3" id="KW-0238">DNA-binding</keyword>
<keyword evidence="2" id="KW-0804">Transcription</keyword>
<feature type="region of interest" description="Disordered" evidence="4">
    <location>
        <begin position="467"/>
        <end position="523"/>
    </location>
</feature>
<evidence type="ECO:0000313" key="6">
    <source>
        <dbReference type="EMBL" id="KAE9384247.1"/>
    </source>
</evidence>
<dbReference type="PANTHER" id="PTHR10270:SF161">
    <property type="entry name" value="SEX-DETERMINING REGION Y PROTEIN"/>
    <property type="match status" value="1"/>
</dbReference>
<evidence type="ECO:0000256" key="4">
    <source>
        <dbReference type="SAM" id="MobiDB-lite"/>
    </source>
</evidence>
<dbReference type="PANTHER" id="PTHR10270">
    <property type="entry name" value="SOX TRANSCRIPTION FACTOR"/>
    <property type="match status" value="1"/>
</dbReference>
<dbReference type="GO" id="GO:0030154">
    <property type="term" value="P:cell differentiation"/>
    <property type="evidence" value="ECO:0007669"/>
    <property type="project" value="TreeGrafter"/>
</dbReference>
<dbReference type="PROSITE" id="PS50118">
    <property type="entry name" value="HMG_BOX_2"/>
    <property type="match status" value="1"/>
</dbReference>
<sequence length="639" mass="71829">MYYCGTRYRDHKAAALDAPELPPALLDPLADSPVDALTHLQPSLTASSATAWASATPREHETSSSSEDKREIDIFLKRFEDRQRRILLARSCKYLSASIDITTLDISTLSWVKFGESMKVVHSGQPDTPAELSMIGRVDGRNSELRPDSGYTVRQLRLVVRAPRDELMKRKFQQALQTLDCLLDKQRAPSIGWKADGVTFNELGDFYARDRRVVFQHRLFKVLEDGDKIDHTYADKFYVWSTAGWPVNGERATRELKEMVSSKSHIVSALNIEGCYLFDIDSPEEYGQYFAGRDVVVRFTLSHTVDHRLQVDRFVTNIVSREPMPGLPQDYMKEFAGLWTPKGYLAHYGFRAFSLMARLVPLSQSNHQGEEWRASAFPVLLYSSELALPASTDSLTCTNCLRSEDPKATQTVLSKRISDLWRSASPEIKAEYYRRAEAAKYAHLIRYPGYKFSPRKKELMMREREAKRLAKESKGKWRNARNARRPPVEDPTPSSLADHDSLGTLPPVASGGSPSDPRPELSLQDTVDHSTFCMNDHLNAVDFATLSWDTSLPNPDVGSSSAMPWNVDQGMAEFHSLGVLNRPGSPFPTLSDLSPSLAHIANLETQPGLEPWDLDTDFASTLQRGISVHKPPSIHRLSA</sequence>
<dbReference type="InterPro" id="IPR036910">
    <property type="entry name" value="HMG_box_dom_sf"/>
</dbReference>